<dbReference type="SUPFAM" id="SSF53822">
    <property type="entry name" value="Periplasmic binding protein-like I"/>
    <property type="match status" value="1"/>
</dbReference>
<name>U7QH87_9CYAN</name>
<dbReference type="Proteomes" id="UP000017127">
    <property type="component" value="Unassembled WGS sequence"/>
</dbReference>
<keyword evidence="6" id="KW-1185">Reference proteome</keyword>
<dbReference type="CDD" id="cd06268">
    <property type="entry name" value="PBP1_ABC_transporter_LIVBP-like"/>
    <property type="match status" value="1"/>
</dbReference>
<dbReference type="AlphaFoldDB" id="U7QH87"/>
<accession>U7QH87</accession>
<dbReference type="Pfam" id="PF13458">
    <property type="entry name" value="Peripla_BP_6"/>
    <property type="match status" value="1"/>
</dbReference>
<dbReference type="EMBL" id="AUZM01000023">
    <property type="protein sequence ID" value="ERT07334.1"/>
    <property type="molecule type" value="Genomic_DNA"/>
</dbReference>
<dbReference type="PANTHER" id="PTHR30483">
    <property type="entry name" value="LEUCINE-SPECIFIC-BINDING PROTEIN"/>
    <property type="match status" value="1"/>
</dbReference>
<evidence type="ECO:0000259" key="3">
    <source>
        <dbReference type="Pfam" id="PF12770"/>
    </source>
</evidence>
<evidence type="ECO:0000313" key="6">
    <source>
        <dbReference type="Proteomes" id="UP000017127"/>
    </source>
</evidence>
<organism evidence="5 6">
    <name type="scientific">Lyngbya aestuarii BL J</name>
    <dbReference type="NCBI Taxonomy" id="1348334"/>
    <lineage>
        <taxon>Bacteria</taxon>
        <taxon>Bacillati</taxon>
        <taxon>Cyanobacteriota</taxon>
        <taxon>Cyanophyceae</taxon>
        <taxon>Oscillatoriophycideae</taxon>
        <taxon>Oscillatoriales</taxon>
        <taxon>Microcoleaceae</taxon>
        <taxon>Lyngbya</taxon>
    </lineage>
</organism>
<proteinExistence type="inferred from homology"/>
<feature type="domain" description="CHAT" evidence="3">
    <location>
        <begin position="193"/>
        <end position="344"/>
    </location>
</feature>
<evidence type="ECO:0000256" key="2">
    <source>
        <dbReference type="ARBA" id="ARBA00022729"/>
    </source>
</evidence>
<comment type="caution">
    <text evidence="5">The sequence shown here is derived from an EMBL/GenBank/DDBJ whole genome shotgun (WGS) entry which is preliminary data.</text>
</comment>
<evidence type="ECO:0000259" key="4">
    <source>
        <dbReference type="Pfam" id="PF13458"/>
    </source>
</evidence>
<keyword evidence="5" id="KW-0675">Receptor</keyword>
<evidence type="ECO:0000256" key="1">
    <source>
        <dbReference type="ARBA" id="ARBA00010062"/>
    </source>
</evidence>
<dbReference type="InterPro" id="IPR051010">
    <property type="entry name" value="BCAA_transport"/>
</dbReference>
<keyword evidence="2" id="KW-0732">Signal</keyword>
<dbReference type="OrthoDB" id="446586at2"/>
<sequence length="904" mass="102694">MKKQVVIRISGGDFDTGFPVVLEFWEDGTIIAIDRDCPKLPAQPEIEENYKEWQENYRVLGDRTIQFPDAQITNQSTCQDCFNVTKKLEKTLESWFKNPIFGDIRGRIVGRLRDVTPNESVRVVLDTPNHYLRRLSWDSWDLFERDYFLPNAELVLLSRYNRPPEMLRIPVKILAIFGSDEGGLELTQDKELIKKLAEHGGEITCIPKEGNSLTLPELFKTLSRGNWDIIFYAGHSSGQTLQVTNTVDFNVSLLKEALRIAAPHIKLAIFNSCDGLDIADYLAEFNIPHLIVMREPVPDEVARIFLKYFLAEFIQGKPLHVAVHQARQQLHQLEVPTADNEPYYPGASWLPILLQNPTAPQLYWPQPEPEPLPEKPLIQPKVTMIFGLVLMGIFIGVFWGNSSRFFKKPNVFGDAISGGEEIVIKMFQQRRKQRGVEPVADCQKPLKYFLPIWKGYIKQQWNDCFVSKKSYHEAIQHLQKSWEEEKHDPETLIYLNNATLEATGADYYTIAIVVPTIKNQAGEVIDVELAEDILRGIAQAQTEVNLSLFNGDESAEYTLPGSDFLQRIDLNGKGLKVIIADDFNFKPQAIKNAQILVNNSEFLGVIGHYSSEMTLATLDIYNKNKVVLVTPGTSTSELSENPEQFFFRIPAVNYLQAYEMVDILTEEIKQKKVTIFYNPASPFSSDYKQHFEEKLLEKGGEVIASFNLSSPNFNAKEAMERIRNFEEESAIILIPDGQVTNSVNQALEVIKENQGEYLMFGNSSVDTPRTLALGQEYLEKLHLVIYWHHLNSSQPDFSQITSQLWGEFVSLRTALAYDAAHVLIEGMRQNPTRKGIQKILSSESFRVDGVTGKIEFKPGTGDRKEQPIDIVKVAACANQEYGVIFLPKNFSRPEEAGLNCSNRE</sequence>
<dbReference type="InterPro" id="IPR028081">
    <property type="entry name" value="Leu-bd"/>
</dbReference>
<reference evidence="5 6" key="1">
    <citation type="journal article" date="2013" name="Front. Microbiol.">
        <title>Comparative genomic analyses of the cyanobacterium, Lyngbya aestuarii BL J, a powerful hydrogen producer.</title>
        <authorList>
            <person name="Kothari A."/>
            <person name="Vaughn M."/>
            <person name="Garcia-Pichel F."/>
        </authorList>
    </citation>
    <scope>NUCLEOTIDE SEQUENCE [LARGE SCALE GENOMIC DNA]</scope>
    <source>
        <strain evidence="5 6">BL J</strain>
    </source>
</reference>
<gene>
    <name evidence="5" type="ORF">M595_2724</name>
</gene>
<comment type="similarity">
    <text evidence="1">Belongs to the leucine-binding protein family.</text>
</comment>
<dbReference type="Gene3D" id="3.40.50.2300">
    <property type="match status" value="2"/>
</dbReference>
<protein>
    <submittedName>
        <fullName evidence="5">Receptor ligand binding region family protein</fullName>
    </submittedName>
</protein>
<evidence type="ECO:0000313" key="5">
    <source>
        <dbReference type="EMBL" id="ERT07334.1"/>
    </source>
</evidence>
<dbReference type="RefSeq" id="WP_023066507.1">
    <property type="nucleotide sequence ID" value="NZ_AUZM01000023.1"/>
</dbReference>
<dbReference type="PANTHER" id="PTHR30483:SF6">
    <property type="entry name" value="PERIPLASMIC BINDING PROTEIN OF ABC TRANSPORTER FOR NATURAL AMINO ACIDS"/>
    <property type="match status" value="1"/>
</dbReference>
<dbReference type="InterPro" id="IPR028082">
    <property type="entry name" value="Peripla_BP_I"/>
</dbReference>
<dbReference type="InterPro" id="IPR024983">
    <property type="entry name" value="CHAT_dom"/>
</dbReference>
<dbReference type="Pfam" id="PF12770">
    <property type="entry name" value="CHAT"/>
    <property type="match status" value="1"/>
</dbReference>
<feature type="domain" description="Leucine-binding protein" evidence="4">
    <location>
        <begin position="570"/>
        <end position="874"/>
    </location>
</feature>